<feature type="domain" description="HTH araC/xylS-type" evidence="1">
    <location>
        <begin position="175"/>
        <end position="262"/>
    </location>
</feature>
<dbReference type="Proteomes" id="UP000290637">
    <property type="component" value="Chromosome"/>
</dbReference>
<evidence type="ECO:0000313" key="3">
    <source>
        <dbReference type="Proteomes" id="UP000290637"/>
    </source>
</evidence>
<dbReference type="RefSeq" id="WP_130189621.1">
    <property type="nucleotide sequence ID" value="NZ_CP035913.1"/>
</dbReference>
<sequence length="276" mass="29806">MTAPDPGLERFRHADTGVLLPVPAQGAAVRAYIRRDTGPGSTAHLNRFPAQPFCTVTWFLSGTVHDGVSAAAPVLDAVVVGGPFTRPASTFSAGRIHAFTVVFFPDAFARLASLAPASLADRLLPAREVLPASWHSLLDEVAAAGDDGARVACLSAFVAATGEVAAAPGLPWLRRLREAAGFDRLCERQAERRIRRATGQSLRALRRAQRLETALLDAREAAAQGTLHWATLADANDFSDQPHLGRECRKLAGTAPAELIDRQAHDESYWLFRCWR</sequence>
<organism evidence="2 3">
    <name type="scientific">Pseudoduganella lutea</name>
    <dbReference type="NCBI Taxonomy" id="321985"/>
    <lineage>
        <taxon>Bacteria</taxon>
        <taxon>Pseudomonadati</taxon>
        <taxon>Pseudomonadota</taxon>
        <taxon>Betaproteobacteria</taxon>
        <taxon>Burkholderiales</taxon>
        <taxon>Oxalobacteraceae</taxon>
        <taxon>Telluria group</taxon>
        <taxon>Pseudoduganella</taxon>
    </lineage>
</organism>
<name>A0A4P6L4X7_9BURK</name>
<evidence type="ECO:0000313" key="2">
    <source>
        <dbReference type="EMBL" id="QBE66514.1"/>
    </source>
</evidence>
<proteinExistence type="predicted"/>
<dbReference type="GO" id="GO:0003700">
    <property type="term" value="F:DNA-binding transcription factor activity"/>
    <property type="evidence" value="ECO:0007669"/>
    <property type="project" value="InterPro"/>
</dbReference>
<accession>A0A4P6L4X7</accession>
<dbReference type="GO" id="GO:0043565">
    <property type="term" value="F:sequence-specific DNA binding"/>
    <property type="evidence" value="ECO:0007669"/>
    <property type="project" value="InterPro"/>
</dbReference>
<dbReference type="Gene3D" id="1.10.10.60">
    <property type="entry name" value="Homeodomain-like"/>
    <property type="match status" value="1"/>
</dbReference>
<keyword evidence="3" id="KW-1185">Reference proteome</keyword>
<dbReference type="SMART" id="SM00342">
    <property type="entry name" value="HTH_ARAC"/>
    <property type="match status" value="1"/>
</dbReference>
<dbReference type="InterPro" id="IPR018060">
    <property type="entry name" value="HTH_AraC"/>
</dbReference>
<evidence type="ECO:0000259" key="1">
    <source>
        <dbReference type="PROSITE" id="PS01124"/>
    </source>
</evidence>
<gene>
    <name evidence="2" type="ORF">EWM63_29030</name>
</gene>
<reference evidence="2 3" key="1">
    <citation type="submission" date="2019-02" db="EMBL/GenBank/DDBJ databases">
        <title>Draft Genome Sequences of Six Type Strains of the Genus Massilia.</title>
        <authorList>
            <person name="Miess H."/>
            <person name="Frediansyhah A."/>
            <person name="Gross H."/>
        </authorList>
    </citation>
    <scope>NUCLEOTIDE SEQUENCE [LARGE SCALE GENOMIC DNA]</scope>
    <source>
        <strain evidence="2 3">DSM 17473</strain>
    </source>
</reference>
<protein>
    <submittedName>
        <fullName evidence="2">AraC family transcriptional regulator</fullName>
    </submittedName>
</protein>
<dbReference type="KEGG" id="plue:EWM63_29030"/>
<dbReference type="OrthoDB" id="2559672at2"/>
<dbReference type="PROSITE" id="PS01124">
    <property type="entry name" value="HTH_ARAC_FAMILY_2"/>
    <property type="match status" value="1"/>
</dbReference>
<dbReference type="EMBL" id="CP035913">
    <property type="protein sequence ID" value="QBE66514.1"/>
    <property type="molecule type" value="Genomic_DNA"/>
</dbReference>
<dbReference type="AlphaFoldDB" id="A0A4P6L4X7"/>